<proteinExistence type="predicted"/>
<organism evidence="2">
    <name type="scientific">Roseihalotalea indica</name>
    <dbReference type="NCBI Taxonomy" id="2867963"/>
    <lineage>
        <taxon>Bacteria</taxon>
        <taxon>Pseudomonadati</taxon>
        <taxon>Bacteroidota</taxon>
        <taxon>Cytophagia</taxon>
        <taxon>Cytophagales</taxon>
        <taxon>Catalimonadaceae</taxon>
        <taxon>Roseihalotalea</taxon>
    </lineage>
</organism>
<dbReference type="SUPFAM" id="SSF47090">
    <property type="entry name" value="PGBD-like"/>
    <property type="match status" value="1"/>
</dbReference>
<feature type="domain" description="Peptidoglycan binding-like" evidence="1">
    <location>
        <begin position="12"/>
        <end position="68"/>
    </location>
</feature>
<accession>A0AA49JFJ2</accession>
<reference evidence="2" key="2">
    <citation type="journal article" date="2024" name="Antonie Van Leeuwenhoek">
        <title>Roseihalotalea indica gen. nov., sp. nov., a halophilic Bacteroidetes from mesopelagic Southwest Indian Ocean with higher carbohydrate metabolic potential.</title>
        <authorList>
            <person name="Chen B."/>
            <person name="Zhang M."/>
            <person name="Lin D."/>
            <person name="Ye J."/>
            <person name="Tang K."/>
        </authorList>
    </citation>
    <scope>NUCLEOTIDE SEQUENCE</scope>
    <source>
        <strain evidence="2">TK19036</strain>
    </source>
</reference>
<sequence length="270" mass="29594">MIPFLQRGDRLPAVVSAQILLNQNFISGESIEADGIFGRQTEIAVRKFQQHRGLSSTGQIDARCWRKLLENNRNQWQTLEAIDVTEATDRAIYQPHQMQQITNQRLMIYNPGMSDGVRSVRQSLLGTGRTSKVMLLQFHGHGNQGTMGIGIGTGGDLEEGAYMSSRLGTEHSDSLSRFLAPLAPLFCRFGSVEMHGCHTGGGHRGRRLLQMLSDTWGVPVTAGLGNQYGHSETMFRFEGPTRTAFPGGGSLRSWARSLPEAAPVSNPSGL</sequence>
<dbReference type="AlphaFoldDB" id="A0AA49JFJ2"/>
<dbReference type="Gene3D" id="1.10.101.10">
    <property type="entry name" value="PGBD-like superfamily/PGBD"/>
    <property type="match status" value="1"/>
</dbReference>
<evidence type="ECO:0000313" key="2">
    <source>
        <dbReference type="EMBL" id="WKN35110.1"/>
    </source>
</evidence>
<evidence type="ECO:0000259" key="1">
    <source>
        <dbReference type="Pfam" id="PF01471"/>
    </source>
</evidence>
<dbReference type="InterPro" id="IPR002477">
    <property type="entry name" value="Peptidoglycan-bd-like"/>
</dbReference>
<gene>
    <name evidence="2" type="ORF">K4G66_22290</name>
</gene>
<name>A0AA49JFJ2_9BACT</name>
<protein>
    <submittedName>
        <fullName evidence="2">Peptidoglycan-binding domain-containing protein</fullName>
    </submittedName>
</protein>
<reference evidence="2" key="1">
    <citation type="journal article" date="2023" name="Comput. Struct. Biotechnol. J.">
        <title>Discovery of a novel marine Bacteroidetes with a rich repertoire of carbohydrate-active enzymes.</title>
        <authorList>
            <person name="Chen B."/>
            <person name="Liu G."/>
            <person name="Chen Q."/>
            <person name="Wang H."/>
            <person name="Liu L."/>
            <person name="Tang K."/>
        </authorList>
    </citation>
    <scope>NUCLEOTIDE SEQUENCE</scope>
    <source>
        <strain evidence="2">TK19036</strain>
    </source>
</reference>
<dbReference type="EMBL" id="CP120682">
    <property type="protein sequence ID" value="WKN35110.1"/>
    <property type="molecule type" value="Genomic_DNA"/>
</dbReference>
<dbReference type="InterPro" id="IPR036365">
    <property type="entry name" value="PGBD-like_sf"/>
</dbReference>
<dbReference type="Pfam" id="PF01471">
    <property type="entry name" value="PG_binding_1"/>
    <property type="match status" value="1"/>
</dbReference>
<dbReference type="InterPro" id="IPR036366">
    <property type="entry name" value="PGBDSf"/>
</dbReference>